<accession>S6B949</accession>
<dbReference type="HOGENOM" id="CLU_1509859_0_0_4"/>
<proteinExistence type="predicted"/>
<dbReference type="Proteomes" id="UP000015559">
    <property type="component" value="Plasmid pSCD"/>
</dbReference>
<sequence length="178" mass="19857">MESLTADECATFQKCRETLSKLAGEANQAKSEVKRHAAEKLALQTRLHKEAHVAVAAAFPVQTIEDAIVFLAWDTPLKNWQSTHWQASIKNEITGKSYRKTPDVLAESKNQAQDLIREFIRTIAFEAESKSIAVTEIISAARSDLDSKQPLILAKMERFIQEIRAAAVAQSLDKANQH</sequence>
<keyword evidence="3" id="KW-1185">Reference proteome</keyword>
<evidence type="ECO:0000313" key="2">
    <source>
        <dbReference type="EMBL" id="BAN36847.1"/>
    </source>
</evidence>
<evidence type="ECO:0000313" key="3">
    <source>
        <dbReference type="Proteomes" id="UP000015559"/>
    </source>
</evidence>
<protein>
    <submittedName>
        <fullName evidence="2">Uncharacterized protein</fullName>
    </submittedName>
</protein>
<evidence type="ECO:0000256" key="1">
    <source>
        <dbReference type="SAM" id="Coils"/>
    </source>
</evidence>
<geneLocation type="plasmid" evidence="2 3">
    <name>pSCD</name>
</geneLocation>
<reference evidence="2 3" key="1">
    <citation type="journal article" date="2012" name="Appl. Environ. Microbiol.">
        <title>Draft genome sequence of a psychrotolerant sulfur-oxidizing bacterium, Sulfuricella denitrificans skB26, and proteomic insights into cold adaptation.</title>
        <authorList>
            <person name="Watanabe T."/>
            <person name="Kojima H."/>
            <person name="Fukui M."/>
        </authorList>
    </citation>
    <scope>NUCLEOTIDE SEQUENCE [LARGE SCALE GENOMIC DNA]</scope>
    <source>
        <strain evidence="3">skB26</strain>
        <plasmid evidence="2 3">pSCD</plasmid>
    </source>
</reference>
<organism evidence="2 3">
    <name type="scientific">Sulfuricella denitrificans (strain DSM 22764 / NBRC 105220 / skB26)</name>
    <dbReference type="NCBI Taxonomy" id="1163617"/>
    <lineage>
        <taxon>Bacteria</taxon>
        <taxon>Pseudomonadati</taxon>
        <taxon>Pseudomonadota</taxon>
        <taxon>Betaproteobacteria</taxon>
        <taxon>Nitrosomonadales</taxon>
        <taxon>Sulfuricellaceae</taxon>
        <taxon>Sulfuricella</taxon>
    </lineage>
</organism>
<dbReference type="KEGG" id="sdr:SCD_n03048"/>
<keyword evidence="2" id="KW-0614">Plasmid</keyword>
<gene>
    <name evidence="2" type="ORF">SCD_n03048</name>
</gene>
<dbReference type="AlphaFoldDB" id="S6B949"/>
<dbReference type="EMBL" id="AP013067">
    <property type="protein sequence ID" value="BAN36847.1"/>
    <property type="molecule type" value="Genomic_DNA"/>
</dbReference>
<feature type="coiled-coil region" evidence="1">
    <location>
        <begin position="19"/>
        <end position="46"/>
    </location>
</feature>
<keyword evidence="1" id="KW-0175">Coiled coil</keyword>
<name>S6B949_SULDS</name>